<protein>
    <submittedName>
        <fullName evidence="2">Uncharacterized protein</fullName>
    </submittedName>
</protein>
<gene>
    <name evidence="2" type="ORF">BGZ99_001279</name>
</gene>
<dbReference type="PROSITE" id="PS01228">
    <property type="entry name" value="COF_1"/>
    <property type="match status" value="1"/>
</dbReference>
<reference evidence="2" key="1">
    <citation type="journal article" date="2020" name="Fungal Divers.">
        <title>Resolving the Mortierellaceae phylogeny through synthesis of multi-gene phylogenetics and phylogenomics.</title>
        <authorList>
            <person name="Vandepol N."/>
            <person name="Liber J."/>
            <person name="Desiro A."/>
            <person name="Na H."/>
            <person name="Kennedy M."/>
            <person name="Barry K."/>
            <person name="Grigoriev I.V."/>
            <person name="Miller A.N."/>
            <person name="O'Donnell K."/>
            <person name="Stajich J.E."/>
            <person name="Bonito G."/>
        </authorList>
    </citation>
    <scope>NUCLEOTIDE SEQUENCE</scope>
    <source>
        <strain evidence="2">REB-010B</strain>
    </source>
</reference>
<dbReference type="AlphaFoldDB" id="A0A9P6UY48"/>
<dbReference type="Proteomes" id="UP000738325">
    <property type="component" value="Unassembled WGS sequence"/>
</dbReference>
<organism evidence="2 3">
    <name type="scientific">Dissophora globulifera</name>
    <dbReference type="NCBI Taxonomy" id="979702"/>
    <lineage>
        <taxon>Eukaryota</taxon>
        <taxon>Fungi</taxon>
        <taxon>Fungi incertae sedis</taxon>
        <taxon>Mucoromycota</taxon>
        <taxon>Mortierellomycotina</taxon>
        <taxon>Mortierellomycetes</taxon>
        <taxon>Mortierellales</taxon>
        <taxon>Mortierellaceae</taxon>
        <taxon>Dissophora</taxon>
    </lineage>
</organism>
<evidence type="ECO:0000256" key="1">
    <source>
        <dbReference type="SAM" id="MobiDB-lite"/>
    </source>
</evidence>
<feature type="compositionally biased region" description="Polar residues" evidence="1">
    <location>
        <begin position="157"/>
        <end position="167"/>
    </location>
</feature>
<dbReference type="GO" id="GO:0005829">
    <property type="term" value="C:cytosol"/>
    <property type="evidence" value="ECO:0007669"/>
    <property type="project" value="TreeGrafter"/>
</dbReference>
<dbReference type="PANTHER" id="PTHR10000:SF8">
    <property type="entry name" value="HAD SUPERFAMILY HYDROLASE-LIKE, TYPE 3"/>
    <property type="match status" value="1"/>
</dbReference>
<accession>A0A9P6UY48</accession>
<dbReference type="GO" id="GO:0016791">
    <property type="term" value="F:phosphatase activity"/>
    <property type="evidence" value="ECO:0007669"/>
    <property type="project" value="TreeGrafter"/>
</dbReference>
<feature type="region of interest" description="Disordered" evidence="1">
    <location>
        <begin position="135"/>
        <end position="177"/>
    </location>
</feature>
<dbReference type="Gene3D" id="3.30.1240.10">
    <property type="match status" value="2"/>
</dbReference>
<dbReference type="PANTHER" id="PTHR10000">
    <property type="entry name" value="PHOSPHOSERINE PHOSPHATASE"/>
    <property type="match status" value="1"/>
</dbReference>
<dbReference type="OrthoDB" id="27226at2759"/>
<name>A0A9P6UY48_9FUNG</name>
<keyword evidence="3" id="KW-1185">Reference proteome</keyword>
<evidence type="ECO:0000313" key="3">
    <source>
        <dbReference type="Proteomes" id="UP000738325"/>
    </source>
</evidence>
<dbReference type="InterPro" id="IPR023214">
    <property type="entry name" value="HAD_sf"/>
</dbReference>
<feature type="compositionally biased region" description="Polar residues" evidence="1">
    <location>
        <begin position="135"/>
        <end position="147"/>
    </location>
</feature>
<sequence length="391" mass="43428">MQQQPISFHKSTRLPWLVVTDLDGTLLTPQHTVSKRSISTLSHAQRYSEHQQIDDRDIHRPIQIMIASGRSPRSIQKVIDLFNGLMIPDAVLCCNGALTYNPRSKVISYPQFIPLDQALSMVQRLRSEIRVHGTYQSQFPPNENPESSGAEDLVPLSQPTPNRVTQGGEQGQDPAERMAGRSGFACEVVWFEGRTPEGELIYAKDTTFVCDQTWVLQRKHTIYYNYTTVENTMEAFIESLLLHQHDPASGRAGGIIKLMALDRNRTAADVYESLPLDVLSMSTPAIPQPNDTDIADADPVSVSYSNAFFLEIAAAGVNKGLGLKKYCEANHIPRENVVAFGDLLNDAEMLQYAGLGLCMGNGHESVKRLADRVIETNADDGVAKEIESWFL</sequence>
<dbReference type="InterPro" id="IPR036412">
    <property type="entry name" value="HAD-like_sf"/>
</dbReference>
<dbReference type="Gene3D" id="3.40.50.1000">
    <property type="entry name" value="HAD superfamily/HAD-like"/>
    <property type="match status" value="2"/>
</dbReference>
<evidence type="ECO:0000313" key="2">
    <source>
        <dbReference type="EMBL" id="KAG0324920.1"/>
    </source>
</evidence>
<dbReference type="EMBL" id="JAAAIP010000131">
    <property type="protein sequence ID" value="KAG0324920.1"/>
    <property type="molecule type" value="Genomic_DNA"/>
</dbReference>
<dbReference type="SUPFAM" id="SSF56784">
    <property type="entry name" value="HAD-like"/>
    <property type="match status" value="2"/>
</dbReference>
<dbReference type="Pfam" id="PF08282">
    <property type="entry name" value="Hydrolase_3"/>
    <property type="match status" value="2"/>
</dbReference>
<proteinExistence type="predicted"/>
<comment type="caution">
    <text evidence="2">The sequence shown here is derived from an EMBL/GenBank/DDBJ whole genome shotgun (WGS) entry which is preliminary data.</text>
</comment>
<dbReference type="GO" id="GO:0000287">
    <property type="term" value="F:magnesium ion binding"/>
    <property type="evidence" value="ECO:0007669"/>
    <property type="project" value="TreeGrafter"/>
</dbReference>